<dbReference type="EMBL" id="JAQQAF010000004">
    <property type="protein sequence ID" value="KAJ8493509.1"/>
    <property type="molecule type" value="Genomic_DNA"/>
</dbReference>
<evidence type="ECO:0000313" key="2">
    <source>
        <dbReference type="Proteomes" id="UP001222027"/>
    </source>
</evidence>
<keyword evidence="2" id="KW-1185">Reference proteome</keyword>
<gene>
    <name evidence="1" type="ORF">OPV22_015230</name>
</gene>
<protein>
    <submittedName>
        <fullName evidence="1">Uncharacterized protein</fullName>
    </submittedName>
</protein>
<reference evidence="1 2" key="1">
    <citation type="submission" date="2022-12" db="EMBL/GenBank/DDBJ databases">
        <title>Chromosome-scale assembly of the Ensete ventricosum genome.</title>
        <authorList>
            <person name="Dussert Y."/>
            <person name="Stocks J."/>
            <person name="Wendawek A."/>
            <person name="Woldeyes F."/>
            <person name="Nichols R.A."/>
            <person name="Borrell J.S."/>
        </authorList>
    </citation>
    <scope>NUCLEOTIDE SEQUENCE [LARGE SCALE GENOMIC DNA]</scope>
    <source>
        <strain evidence="2">cv. Maze</strain>
        <tissue evidence="1">Seeds</tissue>
    </source>
</reference>
<evidence type="ECO:0000313" key="1">
    <source>
        <dbReference type="EMBL" id="KAJ8493509.1"/>
    </source>
</evidence>
<dbReference type="Proteomes" id="UP001222027">
    <property type="component" value="Unassembled WGS sequence"/>
</dbReference>
<comment type="caution">
    <text evidence="1">The sequence shown here is derived from an EMBL/GenBank/DDBJ whole genome shotgun (WGS) entry which is preliminary data.</text>
</comment>
<proteinExistence type="predicted"/>
<sequence length="91" mass="9763">MPQSLYEVEEGRATAFGKVIDLGKNPCCFSKGGGDRWTLSARQRQEGEEERTALKAMVVEGRVNSAPALAIPCLPDAIAPIDGDSQVMEPT</sequence>
<name>A0AAV8PL85_ENSVE</name>
<organism evidence="1 2">
    <name type="scientific">Ensete ventricosum</name>
    <name type="common">Abyssinian banana</name>
    <name type="synonym">Musa ensete</name>
    <dbReference type="NCBI Taxonomy" id="4639"/>
    <lineage>
        <taxon>Eukaryota</taxon>
        <taxon>Viridiplantae</taxon>
        <taxon>Streptophyta</taxon>
        <taxon>Embryophyta</taxon>
        <taxon>Tracheophyta</taxon>
        <taxon>Spermatophyta</taxon>
        <taxon>Magnoliopsida</taxon>
        <taxon>Liliopsida</taxon>
        <taxon>Zingiberales</taxon>
        <taxon>Musaceae</taxon>
        <taxon>Ensete</taxon>
    </lineage>
</organism>
<dbReference type="AlphaFoldDB" id="A0AAV8PL85"/>
<accession>A0AAV8PL85</accession>